<dbReference type="InterPro" id="IPR022385">
    <property type="entry name" value="Rhs_assc_core"/>
</dbReference>
<evidence type="ECO:0000256" key="1">
    <source>
        <dbReference type="ARBA" id="ARBA00022737"/>
    </source>
</evidence>
<name>A0A1B1NDT3_9MICO</name>
<dbReference type="PANTHER" id="PTHR32305:SF15">
    <property type="entry name" value="PROTEIN RHSA-RELATED"/>
    <property type="match status" value="1"/>
</dbReference>
<dbReference type="AlphaFoldDB" id="A0A1B1NDT3"/>
<evidence type="ECO:0000259" key="2">
    <source>
        <dbReference type="Pfam" id="PF25023"/>
    </source>
</evidence>
<gene>
    <name evidence="3" type="ORF">SGUI_2212</name>
</gene>
<dbReference type="InterPro" id="IPR050708">
    <property type="entry name" value="T6SS_VgrG/RHS"/>
</dbReference>
<evidence type="ECO:0000313" key="4">
    <source>
        <dbReference type="Proteomes" id="UP000092482"/>
    </source>
</evidence>
<dbReference type="PATRIC" id="fig|1758689.4.peg.2306"/>
<feature type="domain" description="Teneurin-like YD-shell" evidence="2">
    <location>
        <begin position="239"/>
        <end position="428"/>
    </location>
</feature>
<dbReference type="Proteomes" id="UP000092482">
    <property type="component" value="Chromosome"/>
</dbReference>
<reference evidence="3 4" key="1">
    <citation type="submission" date="2016-03" db="EMBL/GenBank/DDBJ databases">
        <title>Shallow-sea hydrothermal system.</title>
        <authorList>
            <person name="Tang K."/>
        </authorList>
    </citation>
    <scope>NUCLEOTIDE SEQUENCE [LARGE SCALE GENOMIC DNA]</scope>
    <source>
        <strain evidence="3 4">JLT9</strain>
    </source>
</reference>
<dbReference type="InterPro" id="IPR056823">
    <property type="entry name" value="TEN-like_YD-shell"/>
</dbReference>
<dbReference type="STRING" id="1758689.SGUI_2212"/>
<proteinExistence type="predicted"/>
<evidence type="ECO:0000313" key="3">
    <source>
        <dbReference type="EMBL" id="ANS79608.1"/>
    </source>
</evidence>
<keyword evidence="4" id="KW-1185">Reference proteome</keyword>
<dbReference type="Pfam" id="PF05593">
    <property type="entry name" value="RHS_repeat"/>
    <property type="match status" value="2"/>
</dbReference>
<sequence length="876" mass="94670">MKYHFNNGAALDQIEDQRGNTITMNYSGGELASITDTLGGTTTFAHNSDGFVTSITDPDGRSVTYGYTGRDLTSVTDQTGATTGYGYDAEHNLTSITDPRGGITRYGYNADDELTSVEWADSTTASPKVTTYDRSINDRVEVTQPNGNDEWLYYFDTQGRLEKTSTPRSGPDTEYAYDVNNSVTTYTNNTGGLGTLSYDGYNVESIQSDNGAKSEFKYESPNTGDRPSKYTNAQGVALDYQWNNSQEMTRVEQNQVVMAQMSYRSASQSCSGSLAQATDGRGQVTTYTYDSRCRMTKVDRPAPMGDTTMTYDSFDRVRTVTDGRGAKQTISYDANDRVTSVVYTRSGVTGTDKVEYTYDGNGNRTTRIDTVPGAGAKTSTWALDARNRVTNEVLPEGNNTYTYDKAGNLASLTNGWGTTSYTYDDENDVASITPPVGDPITFDYYEHTYAAVKFPNLVTDAQHYDTDGRIQKIDHYYDDPNLADDYRKYTQWDYDYNGTDSIYSITDDTYDYSLDYTYDANGRIASSYGTSEGDIFEENSYSYDANSNRTAWTIGSRGSTWDYTASYNNADQLTSVSKDGGPATTYSYDQAGNQTANSEGAAATYDTRGRATQLEHEASNRGSETATYNGTSQVERTKIGGWTFKNSLLGITSSTQSAEGTRHYVHAPDGRVLAEYRAKNNTWRYYLSNHQGSITGGTDDAGDRTESYGYGPYGEYAYGSGGGTDLIHWRYTGEWLDGTSVTGNGYYKIGLRYYDNTLGRWAQTDPAERAINPMQPAEAQPYNYSGCNPTNQTDPTGAAPSGTCIAGAIGLGLGIAGLMASGVGAAIAATNAAAAAAAGTAVTTAGGTAAAAEVVGVLASAGSLGIGGYLSAVDCR</sequence>
<organism evidence="3 4">
    <name type="scientific">Serinicoccus hydrothermalis</name>
    <dbReference type="NCBI Taxonomy" id="1758689"/>
    <lineage>
        <taxon>Bacteria</taxon>
        <taxon>Bacillati</taxon>
        <taxon>Actinomycetota</taxon>
        <taxon>Actinomycetes</taxon>
        <taxon>Micrococcales</taxon>
        <taxon>Ornithinimicrobiaceae</taxon>
        <taxon>Serinicoccus</taxon>
    </lineage>
</organism>
<dbReference type="OrthoDB" id="5150353at2"/>
<dbReference type="RefSeq" id="WP_066640180.1">
    <property type="nucleotide sequence ID" value="NZ_CP014989.1"/>
</dbReference>
<dbReference type="EMBL" id="CP014989">
    <property type="protein sequence ID" value="ANS79608.1"/>
    <property type="molecule type" value="Genomic_DNA"/>
</dbReference>
<dbReference type="PANTHER" id="PTHR32305">
    <property type="match status" value="1"/>
</dbReference>
<keyword evidence="1" id="KW-0677">Repeat</keyword>
<dbReference type="NCBIfam" id="TIGR03696">
    <property type="entry name" value="Rhs_assc_core"/>
    <property type="match status" value="1"/>
</dbReference>
<dbReference type="InterPro" id="IPR031325">
    <property type="entry name" value="RHS_repeat"/>
</dbReference>
<accession>A0A1B1NDT3</accession>
<dbReference type="Pfam" id="PF25023">
    <property type="entry name" value="TEN_YD-shell"/>
    <property type="match status" value="1"/>
</dbReference>
<dbReference type="KEGG" id="serj:SGUI_2212"/>
<protein>
    <submittedName>
        <fullName evidence="3">Rhs family protein</fullName>
    </submittedName>
</protein>
<dbReference type="InterPro" id="IPR006530">
    <property type="entry name" value="YD"/>
</dbReference>
<dbReference type="NCBIfam" id="TIGR01643">
    <property type="entry name" value="YD_repeat_2x"/>
    <property type="match status" value="5"/>
</dbReference>
<dbReference type="Gene3D" id="2.180.10.10">
    <property type="entry name" value="RHS repeat-associated core"/>
    <property type="match status" value="2"/>
</dbReference>